<evidence type="ECO:0000256" key="1">
    <source>
        <dbReference type="ARBA" id="ARBA00004123"/>
    </source>
</evidence>
<comment type="caution">
    <text evidence="7">The sequence shown here is derived from an EMBL/GenBank/DDBJ whole genome shotgun (WGS) entry which is preliminary data.</text>
</comment>
<dbReference type="InterPro" id="IPR026971">
    <property type="entry name" value="CND1/NCAPD3"/>
</dbReference>
<evidence type="ECO:0000256" key="4">
    <source>
        <dbReference type="ARBA" id="ARBA00023242"/>
    </source>
</evidence>
<sequence length="153" mass="18003">MIKVKGQLGEMAKCLEDEDQRILLGYFSLSWRQKIMHNLSSGDNPVNEESFKKIMKFLFDFIEKDKHAENVVEKFMSKSERIIKKLLEGMSHYQDKLHENEVHKAFTDIITKILSHGRAIQEENKKLQPTLTNSNKDVTIYYRESKNIKDQVL</sequence>
<dbReference type="PANTHER" id="PTHR14222">
    <property type="entry name" value="CONDENSIN"/>
    <property type="match status" value="1"/>
</dbReference>
<evidence type="ECO:0000313" key="8">
    <source>
        <dbReference type="Proteomes" id="UP000266673"/>
    </source>
</evidence>
<keyword evidence="5" id="KW-0131">Cell cycle</keyword>
<dbReference type="GO" id="GO:0007076">
    <property type="term" value="P:mitotic chromosome condensation"/>
    <property type="evidence" value="ECO:0007669"/>
    <property type="project" value="InterPro"/>
</dbReference>
<evidence type="ECO:0000256" key="3">
    <source>
        <dbReference type="ARBA" id="ARBA00022776"/>
    </source>
</evidence>
<dbReference type="GO" id="GO:0051301">
    <property type="term" value="P:cell division"/>
    <property type="evidence" value="ECO:0007669"/>
    <property type="project" value="UniProtKB-KW"/>
</dbReference>
<keyword evidence="4" id="KW-0539">Nucleus</keyword>
<dbReference type="GO" id="GO:0000779">
    <property type="term" value="C:condensed chromosome, centromeric region"/>
    <property type="evidence" value="ECO:0007669"/>
    <property type="project" value="TreeGrafter"/>
</dbReference>
<evidence type="ECO:0000256" key="5">
    <source>
        <dbReference type="ARBA" id="ARBA00023306"/>
    </source>
</evidence>
<reference evidence="7 8" key="1">
    <citation type="submission" date="2018-06" db="EMBL/GenBank/DDBJ databases">
        <title>Comparative genomics reveals the genomic features of Rhizophagus irregularis, R. cerebriforme, R. diaphanum and Gigaspora rosea, and their symbiotic lifestyle signature.</title>
        <authorList>
            <person name="Morin E."/>
            <person name="San Clemente H."/>
            <person name="Chen E.C.H."/>
            <person name="De La Providencia I."/>
            <person name="Hainaut M."/>
            <person name="Kuo A."/>
            <person name="Kohler A."/>
            <person name="Murat C."/>
            <person name="Tang N."/>
            <person name="Roy S."/>
            <person name="Loubradou J."/>
            <person name="Henrissat B."/>
            <person name="Grigoriev I.V."/>
            <person name="Corradi N."/>
            <person name="Roux C."/>
            <person name="Martin F.M."/>
        </authorList>
    </citation>
    <scope>NUCLEOTIDE SEQUENCE [LARGE SCALE GENOMIC DNA]</scope>
    <source>
        <strain evidence="7 8">DAOM 194757</strain>
    </source>
</reference>
<gene>
    <name evidence="7" type="ORF">C2G38_2146410</name>
</gene>
<dbReference type="PANTHER" id="PTHR14222:SF2">
    <property type="entry name" value="CONDENSIN COMPLEX SUBUNIT 1"/>
    <property type="match status" value="1"/>
</dbReference>
<comment type="subcellular location">
    <subcellularLocation>
        <location evidence="1">Nucleus</location>
    </subcellularLocation>
</comment>
<keyword evidence="3" id="KW-0498">Mitosis</keyword>
<dbReference type="AlphaFoldDB" id="A0A397UKR4"/>
<dbReference type="InterPro" id="IPR032682">
    <property type="entry name" value="Cnd1_C"/>
</dbReference>
<dbReference type="EMBL" id="QKWP01001335">
    <property type="protein sequence ID" value="RIB09717.1"/>
    <property type="molecule type" value="Genomic_DNA"/>
</dbReference>
<proteinExistence type="predicted"/>
<protein>
    <recommendedName>
        <fullName evidence="6">Condensin complex subunit 1 C-terminal domain-containing protein</fullName>
    </recommendedName>
</protein>
<accession>A0A397UKR4</accession>
<dbReference type="GO" id="GO:0042393">
    <property type="term" value="F:histone binding"/>
    <property type="evidence" value="ECO:0007669"/>
    <property type="project" value="TreeGrafter"/>
</dbReference>
<dbReference type="GO" id="GO:0005634">
    <property type="term" value="C:nucleus"/>
    <property type="evidence" value="ECO:0007669"/>
    <property type="project" value="UniProtKB-SubCell"/>
</dbReference>
<feature type="domain" description="Condensin complex subunit 1 C-terminal" evidence="6">
    <location>
        <begin position="32"/>
        <end position="78"/>
    </location>
</feature>
<organism evidence="7 8">
    <name type="scientific">Gigaspora rosea</name>
    <dbReference type="NCBI Taxonomy" id="44941"/>
    <lineage>
        <taxon>Eukaryota</taxon>
        <taxon>Fungi</taxon>
        <taxon>Fungi incertae sedis</taxon>
        <taxon>Mucoromycota</taxon>
        <taxon>Glomeromycotina</taxon>
        <taxon>Glomeromycetes</taxon>
        <taxon>Diversisporales</taxon>
        <taxon>Gigasporaceae</taxon>
        <taxon>Gigaspora</taxon>
    </lineage>
</organism>
<keyword evidence="8" id="KW-1185">Reference proteome</keyword>
<dbReference type="Pfam" id="PF12717">
    <property type="entry name" value="Cnd1"/>
    <property type="match status" value="1"/>
</dbReference>
<dbReference type="STRING" id="44941.A0A397UKR4"/>
<name>A0A397UKR4_9GLOM</name>
<evidence type="ECO:0000313" key="7">
    <source>
        <dbReference type="EMBL" id="RIB09717.1"/>
    </source>
</evidence>
<keyword evidence="2" id="KW-0132">Cell division</keyword>
<dbReference type="OrthoDB" id="436262at2759"/>
<dbReference type="GO" id="GO:0010032">
    <property type="term" value="P:meiotic chromosome condensation"/>
    <property type="evidence" value="ECO:0007669"/>
    <property type="project" value="TreeGrafter"/>
</dbReference>
<evidence type="ECO:0000259" key="6">
    <source>
        <dbReference type="Pfam" id="PF12717"/>
    </source>
</evidence>
<dbReference type="GO" id="GO:0000796">
    <property type="term" value="C:condensin complex"/>
    <property type="evidence" value="ECO:0007669"/>
    <property type="project" value="TreeGrafter"/>
</dbReference>
<evidence type="ECO:0000256" key="2">
    <source>
        <dbReference type="ARBA" id="ARBA00022618"/>
    </source>
</evidence>
<dbReference type="Proteomes" id="UP000266673">
    <property type="component" value="Unassembled WGS sequence"/>
</dbReference>